<dbReference type="PANTHER" id="PTHR12534:SF0">
    <property type="entry name" value="SMALL RIBOSOMAL SUBUNIT PROTEIN US2M"/>
    <property type="match status" value="1"/>
</dbReference>
<dbReference type="InterPro" id="IPR023591">
    <property type="entry name" value="Ribosomal_uS2_flav_dom_sf"/>
</dbReference>
<sequence length="626" mass="65162">MLLGRAAGCARPAGGEEGAPGPGLVRAAGPSRGQGGGRAPVTPGPRRAEVGLAARADGGGAGPSGGGGAGAGPRCGGGAGRAGAPPGRQAALRRGRRRGRKQRGPRACPRRVVLRAMAPAATAPRLLGAGECARRGPGDRGGRGGAGGSCPGPAGSGVGGRGQREDGRLSPQVSGPGRCGRLCSGRRPRGGPGPAAGPWQAPRSPRSASRRAARVRQAPLRRGGEGAPGPPTGAESSATRSPECEAWGVGSSGEQRGAGPGRPAGSRPAGWGLGAGGWGQGSLAPAAAGGGGRRAAWLLARALPGLLMGTFLPLRAGPSQKDLRSQLGPSFLGEDLTGTAQEQSRGQNLAPAPMCGEDPVAITICCWAFPPPYSSPPQWEPRGRRAQHPLPAPDISHHILSEPLKHSDFFNVKELFSVRSLFNARVHLGHKAGCRHRFMEPYIFGSRLGQDIIDLEQTAVHLQLALNFTAHVAYRKGIILFVSRNRQFSHLIETTAQDCGEYAHTRYFKGGLLTNSSLLLGSMVRLPDLIIFLHTLNNVFEPHVAVRDAAKMHIPTVGIVDTNCNPCLITYPIPGNDDSPPAVHLFCRLFRTTINRAKQKRRQIEALYELQGKEGPGARGRLPLLP</sequence>
<accession>A0A8I3NSF9</accession>
<keyword evidence="11" id="KW-1185">Reference proteome</keyword>
<dbReference type="Proteomes" id="UP000805418">
    <property type="component" value="Chromosome 9"/>
</dbReference>
<dbReference type="PROSITE" id="PS00962">
    <property type="entry name" value="RIBOSOMAL_S2_1"/>
    <property type="match status" value="1"/>
</dbReference>
<dbReference type="Reactome" id="R-CFA-5419276">
    <property type="pathway name" value="Mitochondrial translation termination"/>
</dbReference>
<feature type="compositionally biased region" description="Low complexity" evidence="9">
    <location>
        <begin position="174"/>
        <end position="183"/>
    </location>
</feature>
<dbReference type="GO" id="GO:0003735">
    <property type="term" value="F:structural constituent of ribosome"/>
    <property type="evidence" value="ECO:0000318"/>
    <property type="project" value="GO_Central"/>
</dbReference>
<dbReference type="Reactome" id="R-CFA-9837999">
    <property type="pathway name" value="Mitochondrial protein degradation"/>
</dbReference>
<dbReference type="Pfam" id="PF00318">
    <property type="entry name" value="Ribosomal_S2"/>
    <property type="match status" value="1"/>
</dbReference>
<reference evidence="10" key="1">
    <citation type="submission" date="2020-03" db="EMBL/GenBank/DDBJ databases">
        <title>Long-read based genome assembly of a Labrador retriever dog.</title>
        <authorList>
            <person name="Eory L."/>
            <person name="Zhang W."/>
            <person name="Schoenebeck J."/>
        </authorList>
    </citation>
    <scope>NUCLEOTIDE SEQUENCE [LARGE SCALE GENOMIC DNA]</scope>
    <source>
        <strain evidence="10">Labrador retriever</strain>
    </source>
</reference>
<feature type="compositionally biased region" description="Basic residues" evidence="9">
    <location>
        <begin position="91"/>
        <end position="113"/>
    </location>
</feature>
<evidence type="ECO:0000256" key="6">
    <source>
        <dbReference type="ARBA" id="ARBA00059792"/>
    </source>
</evidence>
<dbReference type="Reactome" id="R-CFA-9937383">
    <property type="pathway name" value="Mitochondrial ribosome-associated quality control"/>
</dbReference>
<dbReference type="InterPro" id="IPR001865">
    <property type="entry name" value="Ribosomal_uS2"/>
</dbReference>
<evidence type="ECO:0000256" key="7">
    <source>
        <dbReference type="ARBA" id="ARBA00071390"/>
    </source>
</evidence>
<evidence type="ECO:0000256" key="3">
    <source>
        <dbReference type="ARBA" id="ARBA00022980"/>
    </source>
</evidence>
<feature type="region of interest" description="Disordered" evidence="9">
    <location>
        <begin position="1"/>
        <end position="273"/>
    </location>
</feature>
<evidence type="ECO:0000256" key="8">
    <source>
        <dbReference type="ARBA" id="ARBA00083109"/>
    </source>
</evidence>
<dbReference type="HAMAP" id="MF_00291_B">
    <property type="entry name" value="Ribosomal_uS2_B"/>
    <property type="match status" value="1"/>
</dbReference>
<dbReference type="Ensembl" id="ENSCAFT00845024079.1">
    <property type="protein sequence ID" value="ENSCAFP00845018913.1"/>
    <property type="gene ID" value="ENSCAFG00845013515.1"/>
</dbReference>
<dbReference type="OrthoDB" id="2320368at2759"/>
<comment type="function">
    <text evidence="6">Required for mitoribosome formation and stability, and mitochondrial translation.</text>
</comment>
<keyword evidence="3" id="KW-0689">Ribosomal protein</keyword>
<comment type="similarity">
    <text evidence="2">Belongs to the universal ribosomal protein uS2 family.</text>
</comment>
<feature type="compositionally biased region" description="Basic and acidic residues" evidence="9">
    <location>
        <begin position="132"/>
        <end position="142"/>
    </location>
</feature>
<reference evidence="10" key="2">
    <citation type="submission" date="2025-08" db="UniProtKB">
        <authorList>
            <consortium name="Ensembl"/>
        </authorList>
    </citation>
    <scope>IDENTIFICATION</scope>
    <source>
        <strain evidence="10">Boxer</strain>
    </source>
</reference>
<gene>
    <name evidence="10" type="primary">MRPS2</name>
</gene>
<feature type="compositionally biased region" description="Low complexity" evidence="9">
    <location>
        <begin position="1"/>
        <end position="13"/>
    </location>
</feature>
<protein>
    <recommendedName>
        <fullName evidence="7">Small ribosomal subunit protein uS2m</fullName>
    </recommendedName>
    <alternativeName>
        <fullName evidence="8">28S ribosomal protein S2, mitochondrial</fullName>
    </alternativeName>
</protein>
<dbReference type="GO" id="GO:0006412">
    <property type="term" value="P:translation"/>
    <property type="evidence" value="ECO:0007669"/>
    <property type="project" value="InterPro"/>
</dbReference>
<feature type="compositionally biased region" description="Low complexity" evidence="9">
    <location>
        <begin position="196"/>
        <end position="207"/>
    </location>
</feature>
<dbReference type="GeneTree" id="ENSGT00390000017382"/>
<dbReference type="Reactome" id="R-CFA-5389840">
    <property type="pathway name" value="Mitochondrial translation elongation"/>
</dbReference>
<dbReference type="GO" id="GO:0005763">
    <property type="term" value="C:mitochondrial small ribosomal subunit"/>
    <property type="evidence" value="ECO:0000318"/>
    <property type="project" value="GO_Central"/>
</dbReference>
<keyword evidence="4" id="KW-0496">Mitochondrion</keyword>
<evidence type="ECO:0000256" key="4">
    <source>
        <dbReference type="ARBA" id="ARBA00023128"/>
    </source>
</evidence>
<dbReference type="PRINTS" id="PR00395">
    <property type="entry name" value="RIBOSOMALS2"/>
</dbReference>
<evidence type="ECO:0000256" key="9">
    <source>
        <dbReference type="SAM" id="MobiDB-lite"/>
    </source>
</evidence>
<dbReference type="PANTHER" id="PTHR12534">
    <property type="entry name" value="30S RIBOSOMAL PROTEIN S2 PROKARYOTIC AND ORGANELLAR"/>
    <property type="match status" value="1"/>
</dbReference>
<evidence type="ECO:0000256" key="1">
    <source>
        <dbReference type="ARBA" id="ARBA00004173"/>
    </source>
</evidence>
<evidence type="ECO:0000256" key="5">
    <source>
        <dbReference type="ARBA" id="ARBA00023274"/>
    </source>
</evidence>
<evidence type="ECO:0000313" key="10">
    <source>
        <dbReference type="Ensembl" id="ENSCAFP00845018913.1"/>
    </source>
</evidence>
<dbReference type="InterPro" id="IPR005706">
    <property type="entry name" value="Ribosomal_uS2_bac/mit/plastid"/>
</dbReference>
<proteinExistence type="inferred from homology"/>
<dbReference type="SUPFAM" id="SSF52313">
    <property type="entry name" value="Ribosomal protein S2"/>
    <property type="match status" value="1"/>
</dbReference>
<feature type="compositionally biased region" description="Gly residues" evidence="9">
    <location>
        <begin position="143"/>
        <end position="161"/>
    </location>
</feature>
<dbReference type="GO" id="GO:0005743">
    <property type="term" value="C:mitochondrial inner membrane"/>
    <property type="evidence" value="ECO:0007669"/>
    <property type="project" value="UniProtKB-ARBA"/>
</dbReference>
<dbReference type="Gene3D" id="3.40.50.10490">
    <property type="entry name" value="Glucose-6-phosphate isomerase like protein, domain 1"/>
    <property type="match status" value="1"/>
</dbReference>
<reference evidence="10" key="3">
    <citation type="submission" date="2025-09" db="UniProtKB">
        <authorList>
            <consortium name="Ensembl"/>
        </authorList>
    </citation>
    <scope>IDENTIFICATION</scope>
    <source>
        <strain evidence="10">Boxer</strain>
    </source>
</reference>
<evidence type="ECO:0000313" key="11">
    <source>
        <dbReference type="Proteomes" id="UP000805418"/>
    </source>
</evidence>
<name>A0A8I3NSF9_CANLF</name>
<dbReference type="FunFam" id="3.40.50.10490:FF:000026">
    <property type="entry name" value="28S ribosomal protein S2, mitochondrial"/>
    <property type="match status" value="1"/>
</dbReference>
<comment type="subcellular location">
    <subcellularLocation>
        <location evidence="1">Mitochondrion</location>
    </subcellularLocation>
</comment>
<dbReference type="CDD" id="cd01425">
    <property type="entry name" value="RPS2"/>
    <property type="match status" value="1"/>
</dbReference>
<evidence type="ECO:0000256" key="2">
    <source>
        <dbReference type="ARBA" id="ARBA00006242"/>
    </source>
</evidence>
<feature type="compositionally biased region" description="Gly residues" evidence="9">
    <location>
        <begin position="57"/>
        <end position="81"/>
    </location>
</feature>
<keyword evidence="5" id="KW-0687">Ribonucleoprotein</keyword>
<organism evidence="10 11">
    <name type="scientific">Canis lupus familiaris</name>
    <name type="common">Dog</name>
    <name type="synonym">Canis familiaris</name>
    <dbReference type="NCBI Taxonomy" id="9615"/>
    <lineage>
        <taxon>Eukaryota</taxon>
        <taxon>Metazoa</taxon>
        <taxon>Chordata</taxon>
        <taxon>Craniata</taxon>
        <taxon>Vertebrata</taxon>
        <taxon>Euteleostomi</taxon>
        <taxon>Mammalia</taxon>
        <taxon>Eutheria</taxon>
        <taxon>Laurasiatheria</taxon>
        <taxon>Carnivora</taxon>
        <taxon>Caniformia</taxon>
        <taxon>Canidae</taxon>
        <taxon>Canis</taxon>
    </lineage>
</organism>
<dbReference type="InterPro" id="IPR018130">
    <property type="entry name" value="Ribosomal_uS2_CS"/>
</dbReference>
<dbReference type="AlphaFoldDB" id="A0A8I3NSF9"/>